<accession>A0A504X3A3</accession>
<feature type="compositionally biased region" description="Low complexity" evidence="2">
    <location>
        <begin position="282"/>
        <end position="291"/>
    </location>
</feature>
<dbReference type="Gene3D" id="2.30.42.10">
    <property type="match status" value="1"/>
</dbReference>
<dbReference type="VEuPathDB" id="TriTrypDB:LdCL_360009200"/>
<sequence length="446" mass="48177">MTTVLNRRFEVLCHSGTCPSYLIDVLSLLVAHANDTELFKTELRKGDGGEFGAAATGTGSVHATSSTGPSSRTDRAVGETRERQAADRRTQLMYKQVEDPEALDDALRASHETVLIAAERSLQTYTEDLKHINDIAIATSAKQLRAMRVETQQQMEAFRDRVCGSVVAQTKEELEVIRSELAASVRADVSDMVRQLHQVSFSTQQQLQQLTSSYTDFVAQAHDALAVAPLADAYEAVKTVEYMQEQLKCIEAAAATRSDMETLEERLKDLESIMATLGSAARTPDAGAAAAPREGFSMNVPPPLQLSQQELVPSNRSASHRSQTPKSTSPLPSHLHVPRSATAKSRPSSSSPALPRPPSQRTLAERLGVTVEAVEDGVVLAEVLPGSVAAAHRLGVGHIISHVGRTVVKTPAAFEEALRAIEGQAVKITAYDPFNGRVRVLTAQPF</sequence>
<dbReference type="InterPro" id="IPR001478">
    <property type="entry name" value="PDZ"/>
</dbReference>
<dbReference type="EMBL" id="LR812656">
    <property type="protein sequence ID" value="CAC5434611.1"/>
    <property type="molecule type" value="Genomic_DNA"/>
</dbReference>
<dbReference type="Proteomes" id="UP000318821">
    <property type="component" value="Unassembled WGS sequence"/>
</dbReference>
<dbReference type="VEuPathDB" id="TriTrypDB:LDHU3_36.0570"/>
<protein>
    <submittedName>
        <fullName evidence="4">Hypothetical_protein_conserved</fullName>
    </submittedName>
</protein>
<dbReference type="VEuPathDB" id="TriTrypDB:LdBPK_360430.1"/>
<gene>
    <name evidence="5" type="ORF">CGC20_29700</name>
    <name evidence="4" type="ORF">LDHU3_36.0570</name>
</gene>
<dbReference type="Proteomes" id="UP000601710">
    <property type="component" value="Chromosome 36"/>
</dbReference>
<feature type="domain" description="PDZ" evidence="3">
    <location>
        <begin position="365"/>
        <end position="434"/>
    </location>
</feature>
<evidence type="ECO:0000256" key="2">
    <source>
        <dbReference type="SAM" id="MobiDB-lite"/>
    </source>
</evidence>
<evidence type="ECO:0000313" key="6">
    <source>
        <dbReference type="Proteomes" id="UP000318821"/>
    </source>
</evidence>
<feature type="compositionally biased region" description="Low complexity" evidence="2">
    <location>
        <begin position="338"/>
        <end position="353"/>
    </location>
</feature>
<dbReference type="AlphaFoldDB" id="A0A504X3A3"/>
<name>A0A504X3A3_LEIDO</name>
<feature type="compositionally biased region" description="Basic and acidic residues" evidence="2">
    <location>
        <begin position="72"/>
        <end position="85"/>
    </location>
</feature>
<feature type="compositionally biased region" description="Polar residues" evidence="2">
    <location>
        <begin position="305"/>
        <end position="331"/>
    </location>
</feature>
<organism evidence="5 6">
    <name type="scientific">Leishmania donovani</name>
    <dbReference type="NCBI Taxonomy" id="5661"/>
    <lineage>
        <taxon>Eukaryota</taxon>
        <taxon>Discoba</taxon>
        <taxon>Euglenozoa</taxon>
        <taxon>Kinetoplastea</taxon>
        <taxon>Metakinetoplastina</taxon>
        <taxon>Trypanosomatida</taxon>
        <taxon>Trypanosomatidae</taxon>
        <taxon>Leishmaniinae</taxon>
        <taxon>Leishmania</taxon>
    </lineage>
</organism>
<dbReference type="SUPFAM" id="SSF50156">
    <property type="entry name" value="PDZ domain-like"/>
    <property type="match status" value="1"/>
</dbReference>
<evidence type="ECO:0000313" key="5">
    <source>
        <dbReference type="EMBL" id="TPP42398.1"/>
    </source>
</evidence>
<proteinExistence type="predicted"/>
<keyword evidence="1" id="KW-0175">Coiled coil</keyword>
<reference evidence="5" key="1">
    <citation type="submission" date="2019-02" db="EMBL/GenBank/DDBJ databases">
        <title>FDA dAtabase for Regulatory Grade micrObial Sequences (FDA-ARGOS): Supporting development and validation of Infectious Disease Dx tests.</title>
        <authorList>
            <person name="Duncan R."/>
            <person name="Fisher C."/>
            <person name="Tallon L.J."/>
            <person name="Sadzewicz L."/>
            <person name="Sengamalay N."/>
            <person name="Ott S."/>
            <person name="Godinez A."/>
            <person name="Nagaraj S."/>
            <person name="Nadendla S."/>
            <person name="Sichtig H."/>
        </authorList>
    </citation>
    <scope>NUCLEOTIDE SEQUENCE</scope>
    <source>
        <strain evidence="5">FDAARGOS_360</strain>
    </source>
</reference>
<evidence type="ECO:0000259" key="3">
    <source>
        <dbReference type="SMART" id="SM00228"/>
    </source>
</evidence>
<feature type="region of interest" description="Disordered" evidence="2">
    <location>
        <begin position="50"/>
        <end position="85"/>
    </location>
</feature>
<reference evidence="6" key="2">
    <citation type="submission" date="2019-02" db="EMBL/GenBank/DDBJ databases">
        <title>FDA dAtabase for Regulatory Grade micrObial Sequences (FDA-ARGOS): Supporting development and validation of Infectious Disease Dx tests.</title>
        <authorList>
            <person name="Duncan R."/>
            <person name="Fisher C."/>
            <person name="Tallon L."/>
            <person name="Sadzewicz L."/>
            <person name="Sengamalay N."/>
            <person name="Ott S."/>
            <person name="Godinez A."/>
            <person name="Nagaraj S."/>
            <person name="Vavikolanu K."/>
            <person name="Vyas G."/>
            <person name="Nadendla S."/>
            <person name="Aluvathingal J."/>
            <person name="Sichtig H."/>
        </authorList>
    </citation>
    <scope>NUCLEOTIDE SEQUENCE [LARGE SCALE GENOMIC DNA]</scope>
    <source>
        <strain evidence="6">FDAARGOS_360</strain>
    </source>
</reference>
<evidence type="ECO:0000313" key="4">
    <source>
        <dbReference type="EMBL" id="CAC5434611.1"/>
    </source>
</evidence>
<feature type="coiled-coil region" evidence="1">
    <location>
        <begin position="253"/>
        <end position="280"/>
    </location>
</feature>
<dbReference type="SMART" id="SM00228">
    <property type="entry name" value="PDZ"/>
    <property type="match status" value="1"/>
</dbReference>
<dbReference type="EMBL" id="RHLD01000002">
    <property type="protein sequence ID" value="TPP42398.1"/>
    <property type="molecule type" value="Genomic_DNA"/>
</dbReference>
<dbReference type="InterPro" id="IPR036034">
    <property type="entry name" value="PDZ_sf"/>
</dbReference>
<evidence type="ECO:0000256" key="1">
    <source>
        <dbReference type="SAM" id="Coils"/>
    </source>
</evidence>
<feature type="region of interest" description="Disordered" evidence="2">
    <location>
        <begin position="282"/>
        <end position="361"/>
    </location>
</feature>
<feature type="compositionally biased region" description="Polar residues" evidence="2">
    <location>
        <begin position="61"/>
        <end position="71"/>
    </location>
</feature>
<reference evidence="4" key="3">
    <citation type="submission" date="2020-06" db="EMBL/GenBank/DDBJ databases">
        <authorList>
            <person name="Camacho E."/>
            <person name="Gonzalez-de la Fuente S."/>
            <person name="Rastrojo A."/>
            <person name="Peiro-Pastor R."/>
            <person name="Solana JC."/>
            <person name="Tabera L."/>
            <person name="Gamarro F."/>
            <person name="Carrasco-Ramiro F."/>
            <person name="Requena JM."/>
            <person name="Aguado B."/>
        </authorList>
    </citation>
    <scope>NUCLEOTIDE SEQUENCE</scope>
</reference>